<gene>
    <name evidence="1" type="ORF">TNCT_562891</name>
</gene>
<protein>
    <submittedName>
        <fullName evidence="1">Uncharacterized protein</fullName>
    </submittedName>
</protein>
<dbReference type="AlphaFoldDB" id="A0A8X6JWB8"/>
<proteinExistence type="predicted"/>
<dbReference type="EMBL" id="BMAO01018072">
    <property type="protein sequence ID" value="GFR20436.1"/>
    <property type="molecule type" value="Genomic_DNA"/>
</dbReference>
<name>A0A8X6JWB8_TRICU</name>
<keyword evidence="2" id="KW-1185">Reference proteome</keyword>
<sequence>SVCKFASKLSALTKHQNRFGITFGMGREHLTLKEIEEILNQIDCISDDSSEGNSEDVVLPDEIEVFVENEEGIIPSYRGIIPNIIMK</sequence>
<evidence type="ECO:0000313" key="1">
    <source>
        <dbReference type="EMBL" id="GFR20436.1"/>
    </source>
</evidence>
<accession>A0A8X6JWB8</accession>
<dbReference type="Proteomes" id="UP000887116">
    <property type="component" value="Unassembled WGS sequence"/>
</dbReference>
<reference evidence="1" key="1">
    <citation type="submission" date="2020-07" db="EMBL/GenBank/DDBJ databases">
        <title>Multicomponent nature underlies the extraordinary mechanical properties of spider dragline silk.</title>
        <authorList>
            <person name="Kono N."/>
            <person name="Nakamura H."/>
            <person name="Mori M."/>
            <person name="Yoshida Y."/>
            <person name="Ohtoshi R."/>
            <person name="Malay A.D."/>
            <person name="Moran D.A.P."/>
            <person name="Tomita M."/>
            <person name="Numata K."/>
            <person name="Arakawa K."/>
        </authorList>
    </citation>
    <scope>NUCLEOTIDE SEQUENCE</scope>
</reference>
<comment type="caution">
    <text evidence="1">The sequence shown here is derived from an EMBL/GenBank/DDBJ whole genome shotgun (WGS) entry which is preliminary data.</text>
</comment>
<organism evidence="1 2">
    <name type="scientific">Trichonephila clavata</name>
    <name type="common">Joro spider</name>
    <name type="synonym">Nephila clavata</name>
    <dbReference type="NCBI Taxonomy" id="2740835"/>
    <lineage>
        <taxon>Eukaryota</taxon>
        <taxon>Metazoa</taxon>
        <taxon>Ecdysozoa</taxon>
        <taxon>Arthropoda</taxon>
        <taxon>Chelicerata</taxon>
        <taxon>Arachnida</taxon>
        <taxon>Araneae</taxon>
        <taxon>Araneomorphae</taxon>
        <taxon>Entelegynae</taxon>
        <taxon>Araneoidea</taxon>
        <taxon>Nephilidae</taxon>
        <taxon>Trichonephila</taxon>
    </lineage>
</organism>
<feature type="non-terminal residue" evidence="1">
    <location>
        <position position="1"/>
    </location>
</feature>
<evidence type="ECO:0000313" key="2">
    <source>
        <dbReference type="Proteomes" id="UP000887116"/>
    </source>
</evidence>